<evidence type="ECO:0000313" key="2">
    <source>
        <dbReference type="EMBL" id="OVF09260.1"/>
    </source>
</evidence>
<dbReference type="Proteomes" id="UP000195602">
    <property type="component" value="Unassembled WGS sequence"/>
</dbReference>
<protein>
    <recommendedName>
        <fullName evidence="1">F-box domain-containing protein</fullName>
    </recommendedName>
</protein>
<dbReference type="InterPro" id="IPR001810">
    <property type="entry name" value="F-box_dom"/>
</dbReference>
<dbReference type="KEGG" id="clus:A9F13_05g00451"/>
<dbReference type="InterPro" id="IPR036047">
    <property type="entry name" value="F-box-like_dom_sf"/>
</dbReference>
<sequence length="518" mass="57310">MVVEARRRSSAFRPRNWAYPPAPPAKLSLEQLPLSVLIQIAEQLPTQALLALCVTCKYLYLPSAAYLYRKIIVTDDTMALAYARDHLNEWGRACGTAVRTEKLERLVLSLERSCKLASLVRTVYSENGARQEKNLEAQAEKVGAKERPQDVCDLLVRLLACTRPTDVYVNSPEIRVLLPNAVCLACPAPVFLAAKSSHLAEICLCGDWPADPAAVATALVDAPLRTLAFRTVGARDLRRLNLLNTSERASPPWINILSAVAPHRLQLQALELDGHVRDSASAAQTIASAVALEDLTSLSLRCTEQSPGAHVPHEPQATLVYRLTRHTSSLSSLSLRPTDNCLACQEQSIVQTLEENLRGQLEHLVLFFESSGSTGAETVRRAVLASQPALKRLECRDPTTLGEARAHLYTVLDQDHISQWEHGSFYEQRIRRTFFPNDFGTPSPQFVPDPLARCLEECAPAVAQYLARDTVYGARPPRLVEYSVVDFTVAVQRNALIVNGRDIPLDVQEAETQEKNET</sequence>
<comment type="caution">
    <text evidence="2">The sequence shown here is derived from an EMBL/GenBank/DDBJ whole genome shotgun (WGS) entry which is preliminary data.</text>
</comment>
<dbReference type="PROSITE" id="PS50181">
    <property type="entry name" value="FBOX"/>
    <property type="match status" value="1"/>
</dbReference>
<dbReference type="AlphaFoldDB" id="A0AA91T2N8"/>
<dbReference type="EMBL" id="LYUB02000005">
    <property type="protein sequence ID" value="OVF09260.1"/>
    <property type="molecule type" value="Genomic_DNA"/>
</dbReference>
<evidence type="ECO:0000313" key="3">
    <source>
        <dbReference type="Proteomes" id="UP000195602"/>
    </source>
</evidence>
<dbReference type="SUPFAM" id="SSF81383">
    <property type="entry name" value="F-box domain"/>
    <property type="match status" value="1"/>
</dbReference>
<feature type="domain" description="F-box" evidence="1">
    <location>
        <begin position="26"/>
        <end position="71"/>
    </location>
</feature>
<reference evidence="2 3" key="1">
    <citation type="submission" date="2017-04" db="EMBL/GenBank/DDBJ databases">
        <title>Draft genome of the yeast Clavispora lusitaniae type strain CBS 6936.</title>
        <authorList>
            <person name="Durrens P."/>
            <person name="Klopp C."/>
            <person name="Biteau N."/>
            <person name="Fitton-Ouhabi V."/>
            <person name="Dementhon K."/>
            <person name="Accoceberry I."/>
            <person name="Sherman D.J."/>
            <person name="Noel T."/>
        </authorList>
    </citation>
    <scope>NUCLEOTIDE SEQUENCE [LARGE SCALE GENOMIC DNA]</scope>
    <source>
        <strain evidence="2 3">CBS 6936</strain>
    </source>
</reference>
<evidence type="ECO:0000259" key="1">
    <source>
        <dbReference type="PROSITE" id="PS50181"/>
    </source>
</evidence>
<name>A0AA91T2N8_CLALS</name>
<proteinExistence type="predicted"/>
<organism evidence="2 3">
    <name type="scientific">Clavispora lusitaniae</name>
    <name type="common">Candida lusitaniae</name>
    <dbReference type="NCBI Taxonomy" id="36911"/>
    <lineage>
        <taxon>Eukaryota</taxon>
        <taxon>Fungi</taxon>
        <taxon>Dikarya</taxon>
        <taxon>Ascomycota</taxon>
        <taxon>Saccharomycotina</taxon>
        <taxon>Pichiomycetes</taxon>
        <taxon>Metschnikowiaceae</taxon>
        <taxon>Clavispora</taxon>
    </lineage>
</organism>
<gene>
    <name evidence="2" type="ORF">A9F13_05g00451</name>
</gene>
<accession>A0AA91T2N8</accession>